<evidence type="ECO:0000256" key="7">
    <source>
        <dbReference type="ARBA" id="ARBA00023136"/>
    </source>
</evidence>
<keyword evidence="5 10" id="KW-1133">Transmembrane helix</keyword>
<comment type="caution">
    <text evidence="12">The sequence shown here is derived from an EMBL/GenBank/DDBJ whole genome shotgun (WGS) entry which is preliminary data.</text>
</comment>
<evidence type="ECO:0000256" key="9">
    <source>
        <dbReference type="ARBA" id="ARBA00025413"/>
    </source>
</evidence>
<evidence type="ECO:0000313" key="12">
    <source>
        <dbReference type="EMBL" id="GMM55527.1"/>
    </source>
</evidence>
<protein>
    <recommendedName>
        <fullName evidence="10">Cytochrome b mRNA-processing protein 4</fullName>
    </recommendedName>
</protein>
<gene>
    <name evidence="12" type="ORF">DAKH74_021430</name>
</gene>
<dbReference type="AlphaFoldDB" id="A0AAV5RWN6"/>
<comment type="subcellular location">
    <subcellularLocation>
        <location evidence="1 10">Mitochondrion inner membrane</location>
        <topology evidence="1 10">Single-pass membrane protein</topology>
    </subcellularLocation>
</comment>
<keyword evidence="4 10" id="KW-0999">Mitochondrion inner membrane</keyword>
<evidence type="ECO:0000256" key="4">
    <source>
        <dbReference type="ARBA" id="ARBA00022792"/>
    </source>
</evidence>
<keyword evidence="13" id="KW-1185">Reference proteome</keyword>
<evidence type="ECO:0000256" key="11">
    <source>
        <dbReference type="SAM" id="Coils"/>
    </source>
</evidence>
<dbReference type="Proteomes" id="UP001377567">
    <property type="component" value="Unassembled WGS sequence"/>
</dbReference>
<accession>A0AAV5RWN6</accession>
<evidence type="ECO:0000256" key="8">
    <source>
        <dbReference type="ARBA" id="ARBA00023186"/>
    </source>
</evidence>
<dbReference type="InterPro" id="IPR012420">
    <property type="entry name" value="Cbp4"/>
</dbReference>
<keyword evidence="7 10" id="KW-0472">Membrane</keyword>
<evidence type="ECO:0000256" key="5">
    <source>
        <dbReference type="ARBA" id="ARBA00022989"/>
    </source>
</evidence>
<evidence type="ECO:0000256" key="3">
    <source>
        <dbReference type="ARBA" id="ARBA00022692"/>
    </source>
</evidence>
<keyword evidence="11" id="KW-0175">Coiled coil</keyword>
<sequence length="146" mass="17368">MERPLWMRWLRVWAVGGAIIGGGLLLFKYTTPTDEELINSLSPELREQYERQRALRQEEQRQLMDLVKQTSQSNDPIWKTGALTAPWEGKQNAEEVFNNLQRTEAENKQKQDLQKVMADLDALRRESELKTQKIVEEKRKNWWKVW</sequence>
<dbReference type="GO" id="GO:0034551">
    <property type="term" value="P:mitochondrial respiratory chain complex III assembly"/>
    <property type="evidence" value="ECO:0007669"/>
    <property type="project" value="TreeGrafter"/>
</dbReference>
<keyword evidence="6 10" id="KW-0496">Mitochondrion</keyword>
<dbReference type="Pfam" id="PF07960">
    <property type="entry name" value="CBP4"/>
    <property type="match status" value="1"/>
</dbReference>
<name>A0AAV5RWN6_MAUHU</name>
<evidence type="ECO:0000256" key="2">
    <source>
        <dbReference type="ARBA" id="ARBA00006780"/>
    </source>
</evidence>
<keyword evidence="8 10" id="KW-0143">Chaperone</keyword>
<reference evidence="12 13" key="1">
    <citation type="journal article" date="2023" name="Elife">
        <title>Identification of key yeast species and microbe-microbe interactions impacting larval growth of Drosophila in the wild.</title>
        <authorList>
            <person name="Mure A."/>
            <person name="Sugiura Y."/>
            <person name="Maeda R."/>
            <person name="Honda K."/>
            <person name="Sakurai N."/>
            <person name="Takahashi Y."/>
            <person name="Watada M."/>
            <person name="Katoh T."/>
            <person name="Gotoh A."/>
            <person name="Gotoh Y."/>
            <person name="Taniguchi I."/>
            <person name="Nakamura K."/>
            <person name="Hayashi T."/>
            <person name="Katayama T."/>
            <person name="Uemura T."/>
            <person name="Hattori Y."/>
        </authorList>
    </citation>
    <scope>NUCLEOTIDE SEQUENCE [LARGE SCALE GENOMIC DNA]</scope>
    <source>
        <strain evidence="12 13">KH-74</strain>
    </source>
</reference>
<comment type="similarity">
    <text evidence="2 10">Belongs to the CBP4 family.</text>
</comment>
<evidence type="ECO:0000256" key="10">
    <source>
        <dbReference type="RuleBase" id="RU368005"/>
    </source>
</evidence>
<feature type="coiled-coil region" evidence="11">
    <location>
        <begin position="49"/>
        <end position="140"/>
    </location>
</feature>
<proteinExistence type="inferred from homology"/>
<dbReference type="EMBL" id="BTGD01000005">
    <property type="protein sequence ID" value="GMM55527.1"/>
    <property type="molecule type" value="Genomic_DNA"/>
</dbReference>
<keyword evidence="3 10" id="KW-0812">Transmembrane</keyword>
<feature type="transmembrane region" description="Helical" evidence="10">
    <location>
        <begin position="12"/>
        <end position="30"/>
    </location>
</feature>
<evidence type="ECO:0000256" key="6">
    <source>
        <dbReference type="ARBA" id="ARBA00023128"/>
    </source>
</evidence>
<dbReference type="PANTHER" id="PTHR28202">
    <property type="entry name" value="ASSEMBLY FACTOR CBP4"/>
    <property type="match status" value="1"/>
</dbReference>
<comment type="function">
    <text evidence="9 10">Essential for the assembly of ubiquinol-cytochrome c reductase. It has a direct effect on the correct occurrence of the Rieske protein, core 4, core 5 and apocytochrome b.</text>
</comment>
<dbReference type="GO" id="GO:0005743">
    <property type="term" value="C:mitochondrial inner membrane"/>
    <property type="evidence" value="ECO:0007669"/>
    <property type="project" value="UniProtKB-SubCell"/>
</dbReference>
<organism evidence="12 13">
    <name type="scientific">Maudiozyma humilis</name>
    <name type="common">Sour dough yeast</name>
    <name type="synonym">Kazachstania humilis</name>
    <dbReference type="NCBI Taxonomy" id="51915"/>
    <lineage>
        <taxon>Eukaryota</taxon>
        <taxon>Fungi</taxon>
        <taxon>Dikarya</taxon>
        <taxon>Ascomycota</taxon>
        <taxon>Saccharomycotina</taxon>
        <taxon>Saccharomycetes</taxon>
        <taxon>Saccharomycetales</taxon>
        <taxon>Saccharomycetaceae</taxon>
        <taxon>Maudiozyma</taxon>
    </lineage>
</organism>
<dbReference type="PANTHER" id="PTHR28202:SF1">
    <property type="entry name" value="ASSEMBLY FACTOR CBP4"/>
    <property type="match status" value="1"/>
</dbReference>
<evidence type="ECO:0000256" key="1">
    <source>
        <dbReference type="ARBA" id="ARBA00004434"/>
    </source>
</evidence>
<evidence type="ECO:0000313" key="13">
    <source>
        <dbReference type="Proteomes" id="UP001377567"/>
    </source>
</evidence>